<dbReference type="EnsemblProtists" id="EOD40031">
    <property type="protein sequence ID" value="EOD40031"/>
    <property type="gene ID" value="EMIHUDRAFT_223277"/>
</dbReference>
<sequence length="99" mass="10270">MSVGAQHDAAAHHAADGALPIALAALSGARGAFYATAGRRARSLEEAAHEVRAPFPRGDPAGWAEETVEAFWARLGEATPGLAEAWAAGSRHEQDKGEL</sequence>
<dbReference type="EnsemblProtists" id="EOD36181">
    <property type="protein sequence ID" value="EOD36181"/>
    <property type="gene ID" value="EMIHUDRAFT_226783"/>
</dbReference>
<dbReference type="GeneID" id="17281452"/>
<dbReference type="Proteomes" id="UP000013827">
    <property type="component" value="Unassembled WGS sequence"/>
</dbReference>
<dbReference type="HOGENOM" id="CLU_2325119_0_0_1"/>
<name>A0A0D3KK96_EMIH1</name>
<dbReference type="RefSeq" id="XP_005792460.1">
    <property type="nucleotide sequence ID" value="XM_005792403.1"/>
</dbReference>
<accession>A0A0D3KK96</accession>
<dbReference type="GeneID" id="17285302"/>
<dbReference type="AlphaFoldDB" id="A0A0D3KK96"/>
<dbReference type="PaxDb" id="2903-EOD36181"/>
<evidence type="ECO:0000313" key="1">
    <source>
        <dbReference type="EnsemblProtists" id="EOD36181"/>
    </source>
</evidence>
<reference evidence="2" key="1">
    <citation type="journal article" date="2013" name="Nature">
        <title>Pan genome of the phytoplankton Emiliania underpins its global distribution.</title>
        <authorList>
            <person name="Read B.A."/>
            <person name="Kegel J."/>
            <person name="Klute M.J."/>
            <person name="Kuo A."/>
            <person name="Lefebvre S.C."/>
            <person name="Maumus F."/>
            <person name="Mayer C."/>
            <person name="Miller J."/>
            <person name="Monier A."/>
            <person name="Salamov A."/>
            <person name="Young J."/>
            <person name="Aguilar M."/>
            <person name="Claverie J.M."/>
            <person name="Frickenhaus S."/>
            <person name="Gonzalez K."/>
            <person name="Herman E.K."/>
            <person name="Lin Y.C."/>
            <person name="Napier J."/>
            <person name="Ogata H."/>
            <person name="Sarno A.F."/>
            <person name="Shmutz J."/>
            <person name="Schroeder D."/>
            <person name="de Vargas C."/>
            <person name="Verret F."/>
            <person name="von Dassow P."/>
            <person name="Valentin K."/>
            <person name="Van de Peer Y."/>
            <person name="Wheeler G."/>
            <person name="Dacks J.B."/>
            <person name="Delwiche C.F."/>
            <person name="Dyhrman S.T."/>
            <person name="Glockner G."/>
            <person name="John U."/>
            <person name="Richards T."/>
            <person name="Worden A.Z."/>
            <person name="Zhang X."/>
            <person name="Grigoriev I.V."/>
            <person name="Allen A.E."/>
            <person name="Bidle K."/>
            <person name="Borodovsky M."/>
            <person name="Bowler C."/>
            <person name="Brownlee C."/>
            <person name="Cock J.M."/>
            <person name="Elias M."/>
            <person name="Gladyshev V.N."/>
            <person name="Groth M."/>
            <person name="Guda C."/>
            <person name="Hadaegh A."/>
            <person name="Iglesias-Rodriguez M.D."/>
            <person name="Jenkins J."/>
            <person name="Jones B.M."/>
            <person name="Lawson T."/>
            <person name="Leese F."/>
            <person name="Lindquist E."/>
            <person name="Lobanov A."/>
            <person name="Lomsadze A."/>
            <person name="Malik S.B."/>
            <person name="Marsh M.E."/>
            <person name="Mackinder L."/>
            <person name="Mock T."/>
            <person name="Mueller-Roeber B."/>
            <person name="Pagarete A."/>
            <person name="Parker M."/>
            <person name="Probert I."/>
            <person name="Quesneville H."/>
            <person name="Raines C."/>
            <person name="Rensing S.A."/>
            <person name="Riano-Pachon D.M."/>
            <person name="Richier S."/>
            <person name="Rokitta S."/>
            <person name="Shiraiwa Y."/>
            <person name="Soanes D.M."/>
            <person name="van der Giezen M."/>
            <person name="Wahlund T.M."/>
            <person name="Williams B."/>
            <person name="Wilson W."/>
            <person name="Wolfe G."/>
            <person name="Wurch L.L."/>
        </authorList>
    </citation>
    <scope>NUCLEOTIDE SEQUENCE</scope>
</reference>
<dbReference type="RefSeq" id="XP_005788610.1">
    <property type="nucleotide sequence ID" value="XM_005788553.1"/>
</dbReference>
<organism evidence="1 2">
    <name type="scientific">Emiliania huxleyi (strain CCMP1516)</name>
    <dbReference type="NCBI Taxonomy" id="280463"/>
    <lineage>
        <taxon>Eukaryota</taxon>
        <taxon>Haptista</taxon>
        <taxon>Haptophyta</taxon>
        <taxon>Prymnesiophyceae</taxon>
        <taxon>Isochrysidales</taxon>
        <taxon>Noelaerhabdaceae</taxon>
        <taxon>Emiliania</taxon>
    </lineage>
</organism>
<reference evidence="1" key="2">
    <citation type="submission" date="2024-10" db="UniProtKB">
        <authorList>
            <consortium name="EnsemblProtists"/>
        </authorList>
    </citation>
    <scope>IDENTIFICATION</scope>
</reference>
<keyword evidence="2" id="KW-1185">Reference proteome</keyword>
<evidence type="ECO:0000313" key="2">
    <source>
        <dbReference type="Proteomes" id="UP000013827"/>
    </source>
</evidence>
<dbReference type="KEGG" id="ehx:EMIHUDRAFT_223277"/>
<proteinExistence type="predicted"/>
<dbReference type="KEGG" id="ehx:EMIHUDRAFT_226783"/>
<protein>
    <submittedName>
        <fullName evidence="1">Uncharacterized protein</fullName>
    </submittedName>
</protein>